<dbReference type="InterPro" id="IPR036890">
    <property type="entry name" value="HATPase_C_sf"/>
</dbReference>
<dbReference type="AlphaFoldDB" id="A0A1T5KDI7"/>
<dbReference type="STRING" id="688867.SAMN05660236_2050"/>
<evidence type="ECO:0000313" key="4">
    <source>
        <dbReference type="Proteomes" id="UP000190961"/>
    </source>
</evidence>
<keyword evidence="3" id="KW-0808">Transferase</keyword>
<dbReference type="Pfam" id="PF06580">
    <property type="entry name" value="His_kinase"/>
    <property type="match status" value="1"/>
</dbReference>
<proteinExistence type="predicted"/>
<protein>
    <submittedName>
        <fullName evidence="3">Histidine kinase</fullName>
    </submittedName>
</protein>
<evidence type="ECO:0000259" key="2">
    <source>
        <dbReference type="Pfam" id="PF06580"/>
    </source>
</evidence>
<dbReference type="OrthoDB" id="9792992at2"/>
<sequence>MKGQHLGKIVRNSFAQQIVFWTISYYILLNVFTSTSQTLPIDYLYTAIFMVTIMLPVYFNLLVLIPHFLEKRKYWMYTILVAITGIAGTAFNQLLFDKLIDFVLPGYYFISYYEFRDLLKFFVAFIIVTSLLKLSKEWITLNETKERVIALEKEKLQAELRALMNQVNPHFLFNSLTVLYSLALRKAAETPEAIIKLSDILRYVIYESNAEFVPVRSEVKIIEDYIHLQRYRVGEHAAIDLETSITDNVPIAPMLLLQLVENSFKHGIKGDIENTFIRMKLYANENEINFLIENNRGQGEEIEKNPVKGIGLNNIRERVRLMYSDRGVFRVEEEEHIFRVTLTIQLKAANLKPVSSR</sequence>
<dbReference type="EMBL" id="FUZU01000001">
    <property type="protein sequence ID" value="SKC61589.1"/>
    <property type="molecule type" value="Genomic_DNA"/>
</dbReference>
<reference evidence="3 4" key="1">
    <citation type="submission" date="2017-02" db="EMBL/GenBank/DDBJ databases">
        <authorList>
            <person name="Peterson S.W."/>
        </authorList>
    </citation>
    <scope>NUCLEOTIDE SEQUENCE [LARGE SCALE GENOMIC DNA]</scope>
    <source>
        <strain evidence="3 4">DSM 25262</strain>
    </source>
</reference>
<keyword evidence="3" id="KW-0418">Kinase</keyword>
<accession>A0A1T5KDI7</accession>
<dbReference type="InterPro" id="IPR050640">
    <property type="entry name" value="Bact_2-comp_sensor_kinase"/>
</dbReference>
<dbReference type="PANTHER" id="PTHR34220">
    <property type="entry name" value="SENSOR HISTIDINE KINASE YPDA"/>
    <property type="match status" value="1"/>
</dbReference>
<dbReference type="Proteomes" id="UP000190961">
    <property type="component" value="Unassembled WGS sequence"/>
</dbReference>
<feature type="transmembrane region" description="Helical" evidence="1">
    <location>
        <begin position="12"/>
        <end position="32"/>
    </location>
</feature>
<keyword evidence="4" id="KW-1185">Reference proteome</keyword>
<keyword evidence="1" id="KW-1133">Transmembrane helix</keyword>
<dbReference type="PANTHER" id="PTHR34220:SF7">
    <property type="entry name" value="SENSOR HISTIDINE KINASE YPDA"/>
    <property type="match status" value="1"/>
</dbReference>
<keyword evidence="1" id="KW-0812">Transmembrane</keyword>
<evidence type="ECO:0000256" key="1">
    <source>
        <dbReference type="SAM" id="Phobius"/>
    </source>
</evidence>
<dbReference type="GO" id="GO:0016020">
    <property type="term" value="C:membrane"/>
    <property type="evidence" value="ECO:0007669"/>
    <property type="project" value="InterPro"/>
</dbReference>
<evidence type="ECO:0000313" key="3">
    <source>
        <dbReference type="EMBL" id="SKC61589.1"/>
    </source>
</evidence>
<dbReference type="SUPFAM" id="SSF55874">
    <property type="entry name" value="ATPase domain of HSP90 chaperone/DNA topoisomerase II/histidine kinase"/>
    <property type="match status" value="1"/>
</dbReference>
<feature type="transmembrane region" description="Helical" evidence="1">
    <location>
        <begin position="44"/>
        <end position="65"/>
    </location>
</feature>
<name>A0A1T5KDI7_9BACT</name>
<dbReference type="Gene3D" id="3.30.565.10">
    <property type="entry name" value="Histidine kinase-like ATPase, C-terminal domain"/>
    <property type="match status" value="1"/>
</dbReference>
<feature type="domain" description="Signal transduction histidine kinase internal region" evidence="2">
    <location>
        <begin position="158"/>
        <end position="235"/>
    </location>
</feature>
<feature type="transmembrane region" description="Helical" evidence="1">
    <location>
        <begin position="74"/>
        <end position="96"/>
    </location>
</feature>
<dbReference type="RefSeq" id="WP_079686544.1">
    <property type="nucleotide sequence ID" value="NZ_FUZU01000001.1"/>
</dbReference>
<dbReference type="InterPro" id="IPR010559">
    <property type="entry name" value="Sig_transdc_His_kin_internal"/>
</dbReference>
<keyword evidence="1" id="KW-0472">Membrane</keyword>
<dbReference type="GO" id="GO:0000155">
    <property type="term" value="F:phosphorelay sensor kinase activity"/>
    <property type="evidence" value="ECO:0007669"/>
    <property type="project" value="InterPro"/>
</dbReference>
<gene>
    <name evidence="3" type="ORF">SAMN05660236_2050</name>
</gene>
<organism evidence="3 4">
    <name type="scientific">Ohtaekwangia koreensis</name>
    <dbReference type="NCBI Taxonomy" id="688867"/>
    <lineage>
        <taxon>Bacteria</taxon>
        <taxon>Pseudomonadati</taxon>
        <taxon>Bacteroidota</taxon>
        <taxon>Cytophagia</taxon>
        <taxon>Cytophagales</taxon>
        <taxon>Fulvivirgaceae</taxon>
        <taxon>Ohtaekwangia</taxon>
    </lineage>
</organism>